<evidence type="ECO:0000259" key="16">
    <source>
        <dbReference type="Pfam" id="PF22741"/>
    </source>
</evidence>
<sequence>MNQVGVTRVFFHQLSCIKVSGQGFGSGYESVLPKKESKWLGRRRLKLVASAELSNSLSVNIGLDSKLPWVGPLPGDIAEVEAYCRIFRAADRFHNALMDTLCNPVTGECSVSYDMSSEDKPLLEDKIVSVLGCMICLLNKGRDDVLSGRSSIMNLYRDVHKKVIDENLPPLAIFRGEMKSYCESLHVALENYLTPDDARSVNVWRKLQRLKNVCYDSGFPRGDNHPCQTLFANWGPVYLSTSKEEMQLGNVEVAFWKGSQVTEEGLMWLLRKGFKTIVDLRAETVKDNLYKMALDEAILSGKIELIKLPVEVGTSPSTEQVEKFAALVSDSSKNPIYLHSKEGRQRTSAMESRWRQYMERVTSQLVSNQRIGPTDILDQYTKKIEVTDVFSKFKEDTSSGGLLNQAPPVAETQSWSSNGAYITKTTNQDTPLVNINGENESAMNYYSDAKPLESQLPPQDVFSRKEMNKFFRNKKISPGMYFRYECKRLEMLSALRYNCNGTVLREETTSIFRFKEEDIVNRSINGNMSSSKPQSTPASDVPYPSHNAFVAPKPLPNGTINGKEYSASEKDGPVSTSFELNKNVKSTMVIQNNRSNSEYLSSDDESLETLEGNMCASATGVVRVQSRKKAEMFLVRTDGFSCSREKVTESSLAFTHPSTQQQMLLWKSIPKTTLLLKKLGQELMEEAKEVASFLYYQENMNVLVEPEVHDIFARIPGFGFVQTFYSQDTSDLHERVDFVACLGGDGVILHASNLFRDAVPPVVSFNLGSLGFLTSHTFQDFKNDLRQVIHGNNTIDGLYITLRMRLRCEMFRNEKAVPGKVFDVLNEVIVDRGSNPYPSKIECYEHDRLITKVQGDGVIVATPTGSTAYSTAAGGSMVHPNVPCMLFTPICPHSLSFRPVILPDSARLELKIPEDARSNAWVSFDGKRRQQLSRGDSVRISMSQHPLPTVNKSDQTGDWFRSLIRCFDWNERLDQKAL</sequence>
<evidence type="ECO:0000256" key="13">
    <source>
        <dbReference type="ARBA" id="ARBA00023027"/>
    </source>
</evidence>
<dbReference type="InterPro" id="IPR017438">
    <property type="entry name" value="ATP-NAD_kinase_N"/>
</dbReference>
<organism evidence="17 18">
    <name type="scientific">Olea europaea subsp. europaea</name>
    <dbReference type="NCBI Taxonomy" id="158383"/>
    <lineage>
        <taxon>Eukaryota</taxon>
        <taxon>Viridiplantae</taxon>
        <taxon>Streptophyta</taxon>
        <taxon>Embryophyta</taxon>
        <taxon>Tracheophyta</taxon>
        <taxon>Spermatophyta</taxon>
        <taxon>Magnoliopsida</taxon>
        <taxon>eudicotyledons</taxon>
        <taxon>Gunneridae</taxon>
        <taxon>Pentapetalae</taxon>
        <taxon>asterids</taxon>
        <taxon>lamiids</taxon>
        <taxon>Lamiales</taxon>
        <taxon>Oleaceae</taxon>
        <taxon>Oleeae</taxon>
        <taxon>Olea</taxon>
    </lineage>
</organism>
<keyword evidence="8 17" id="KW-0418">Kinase</keyword>
<keyword evidence="12" id="KW-0809">Transit peptide</keyword>
<comment type="similarity">
    <text evidence="2">Belongs to the NAD kinase family.</text>
</comment>
<keyword evidence="5" id="KW-0934">Plastid</keyword>
<name>A0A8S0U5I5_OLEEU</name>
<dbReference type="GO" id="GO:0005524">
    <property type="term" value="F:ATP binding"/>
    <property type="evidence" value="ECO:0007669"/>
    <property type="project" value="UniProtKB-KW"/>
</dbReference>
<evidence type="ECO:0000256" key="3">
    <source>
        <dbReference type="ARBA" id="ARBA00012120"/>
    </source>
</evidence>
<dbReference type="Pfam" id="PF01513">
    <property type="entry name" value="NAD_kinase"/>
    <property type="match status" value="1"/>
</dbReference>
<dbReference type="InterPro" id="IPR016064">
    <property type="entry name" value="NAD/diacylglycerol_kinase_sf"/>
</dbReference>
<keyword evidence="10" id="KW-0521">NADP</keyword>
<evidence type="ECO:0000256" key="5">
    <source>
        <dbReference type="ARBA" id="ARBA00022640"/>
    </source>
</evidence>
<dbReference type="HAMAP" id="MF_00361">
    <property type="entry name" value="NAD_kinase"/>
    <property type="match status" value="1"/>
</dbReference>
<keyword evidence="13" id="KW-0520">NAD</keyword>
<dbReference type="Gene3D" id="2.60.200.30">
    <property type="entry name" value="Probable inorganic polyphosphate/atp-NAD kinase, domain 2"/>
    <property type="match status" value="1"/>
</dbReference>
<dbReference type="InterPro" id="IPR002504">
    <property type="entry name" value="NADK"/>
</dbReference>
<evidence type="ECO:0000256" key="9">
    <source>
        <dbReference type="ARBA" id="ARBA00022840"/>
    </source>
</evidence>
<keyword evidence="7" id="KW-0547">Nucleotide-binding</keyword>
<dbReference type="Gene3D" id="3.40.50.10330">
    <property type="entry name" value="Probable inorganic polyphosphate/atp-NAD kinase, domain 1"/>
    <property type="match status" value="1"/>
</dbReference>
<dbReference type="PANTHER" id="PTHR20275">
    <property type="entry name" value="NAD KINASE"/>
    <property type="match status" value="1"/>
</dbReference>
<dbReference type="GO" id="GO:0003951">
    <property type="term" value="F:NAD+ kinase activity"/>
    <property type="evidence" value="ECO:0007669"/>
    <property type="project" value="UniProtKB-EC"/>
</dbReference>
<dbReference type="SUPFAM" id="SSF111331">
    <property type="entry name" value="NAD kinase/diacylglycerol kinase-like"/>
    <property type="match status" value="1"/>
</dbReference>
<dbReference type="AlphaFoldDB" id="A0A8S0U5I5"/>
<evidence type="ECO:0000256" key="7">
    <source>
        <dbReference type="ARBA" id="ARBA00022741"/>
    </source>
</evidence>
<feature type="domain" description="DSP-PTPase phosphatase fused to NAD+ Kinase" evidence="16">
    <location>
        <begin position="226"/>
        <end position="365"/>
    </location>
</feature>
<proteinExistence type="inferred from homology"/>
<dbReference type="FunFam" id="2.60.200.30:FF:000004">
    <property type="entry name" value="NAD kinase 2, chloroplastic"/>
    <property type="match status" value="1"/>
</dbReference>
<evidence type="ECO:0000256" key="2">
    <source>
        <dbReference type="ARBA" id="ARBA00010995"/>
    </source>
</evidence>
<keyword evidence="9" id="KW-0067">ATP-binding</keyword>
<dbReference type="GO" id="GO:0009507">
    <property type="term" value="C:chloroplast"/>
    <property type="evidence" value="ECO:0007669"/>
    <property type="project" value="UniProtKB-SubCell"/>
</dbReference>
<keyword evidence="18" id="KW-1185">Reference proteome</keyword>
<dbReference type="Pfam" id="PF20143">
    <property type="entry name" value="NAD_kinase_C"/>
    <property type="match status" value="1"/>
</dbReference>
<dbReference type="Pfam" id="PF22741">
    <property type="entry name" value="PTP-NADK"/>
    <property type="match status" value="1"/>
</dbReference>
<dbReference type="SUPFAM" id="SSF52799">
    <property type="entry name" value="(Phosphotyrosine protein) phosphatases II"/>
    <property type="match status" value="1"/>
</dbReference>
<dbReference type="InterPro" id="IPR055214">
    <property type="entry name" value="PTP-NADK"/>
</dbReference>
<gene>
    <name evidence="17" type="ORF">OLEA9_A055987</name>
</gene>
<comment type="subcellular location">
    <subcellularLocation>
        <location evidence="1">Plastid</location>
        <location evidence="1">Chloroplast</location>
    </subcellularLocation>
</comment>
<dbReference type="Gene3D" id="3.90.190.10">
    <property type="entry name" value="Protein tyrosine phosphatase superfamily"/>
    <property type="match status" value="1"/>
</dbReference>
<dbReference type="Gramene" id="OE9A055987T4">
    <property type="protein sequence ID" value="OE9A055987C4"/>
    <property type="gene ID" value="OE9A055987"/>
</dbReference>
<comment type="catalytic activity">
    <reaction evidence="14">
        <text>NAD(+) + ATP = ADP + NADP(+) + H(+)</text>
        <dbReference type="Rhea" id="RHEA:18629"/>
        <dbReference type="ChEBI" id="CHEBI:15378"/>
        <dbReference type="ChEBI" id="CHEBI:30616"/>
        <dbReference type="ChEBI" id="CHEBI:57540"/>
        <dbReference type="ChEBI" id="CHEBI:58349"/>
        <dbReference type="ChEBI" id="CHEBI:456216"/>
        <dbReference type="EC" id="2.7.1.23"/>
    </reaction>
</comment>
<evidence type="ECO:0000256" key="12">
    <source>
        <dbReference type="ARBA" id="ARBA00022946"/>
    </source>
</evidence>
<evidence type="ECO:0000256" key="11">
    <source>
        <dbReference type="ARBA" id="ARBA00022860"/>
    </source>
</evidence>
<dbReference type="InterPro" id="IPR017437">
    <property type="entry name" value="ATP-NAD_kinase_PpnK-typ_C"/>
</dbReference>
<dbReference type="Proteomes" id="UP000594638">
    <property type="component" value="Unassembled WGS sequence"/>
</dbReference>
<dbReference type="GO" id="GO:0005516">
    <property type="term" value="F:calmodulin binding"/>
    <property type="evidence" value="ECO:0007669"/>
    <property type="project" value="UniProtKB-KW"/>
</dbReference>
<evidence type="ECO:0000256" key="4">
    <source>
        <dbReference type="ARBA" id="ARBA00022528"/>
    </source>
</evidence>
<keyword evidence="4" id="KW-0150">Chloroplast</keyword>
<dbReference type="GO" id="GO:0006741">
    <property type="term" value="P:NADP+ biosynthetic process"/>
    <property type="evidence" value="ECO:0007669"/>
    <property type="project" value="InterPro"/>
</dbReference>
<keyword evidence="6" id="KW-0808">Transferase</keyword>
<evidence type="ECO:0000313" key="18">
    <source>
        <dbReference type="Proteomes" id="UP000594638"/>
    </source>
</evidence>
<dbReference type="EMBL" id="CACTIH010007467">
    <property type="protein sequence ID" value="CAA3014074.1"/>
    <property type="molecule type" value="Genomic_DNA"/>
</dbReference>
<protein>
    <recommendedName>
        <fullName evidence="3">NAD(+) kinase</fullName>
        <ecNumber evidence="3">2.7.1.23</ecNumber>
    </recommendedName>
</protein>
<dbReference type="InterPro" id="IPR029021">
    <property type="entry name" value="Prot-tyrosine_phosphatase-like"/>
</dbReference>
<evidence type="ECO:0000256" key="6">
    <source>
        <dbReference type="ARBA" id="ARBA00022679"/>
    </source>
</evidence>
<accession>A0A8S0U5I5</accession>
<comment type="caution">
    <text evidence="17">The sequence shown here is derived from an EMBL/GenBank/DDBJ whole genome shotgun (WGS) entry which is preliminary data.</text>
</comment>
<evidence type="ECO:0000313" key="17">
    <source>
        <dbReference type="EMBL" id="CAA3014074.1"/>
    </source>
</evidence>
<dbReference type="PANTHER" id="PTHR20275:SF6">
    <property type="entry name" value="NAD KINASE 2, CHLOROPLASTIC"/>
    <property type="match status" value="1"/>
</dbReference>
<dbReference type="OrthoDB" id="24581at2759"/>
<dbReference type="FunFam" id="3.40.50.10330:FF:000019">
    <property type="entry name" value="NAD kinase 2, chloroplastic"/>
    <property type="match status" value="1"/>
</dbReference>
<evidence type="ECO:0000256" key="15">
    <source>
        <dbReference type="ARBA" id="ARBA00053646"/>
    </source>
</evidence>
<keyword evidence="11" id="KW-0112">Calmodulin-binding</keyword>
<dbReference type="GO" id="GO:0019674">
    <property type="term" value="P:NAD+ metabolic process"/>
    <property type="evidence" value="ECO:0007669"/>
    <property type="project" value="InterPro"/>
</dbReference>
<reference evidence="17 18" key="1">
    <citation type="submission" date="2019-12" db="EMBL/GenBank/DDBJ databases">
        <authorList>
            <person name="Alioto T."/>
            <person name="Alioto T."/>
            <person name="Gomez Garrido J."/>
        </authorList>
    </citation>
    <scope>NUCLEOTIDE SEQUENCE [LARGE SCALE GENOMIC DNA]</scope>
</reference>
<evidence type="ECO:0000256" key="1">
    <source>
        <dbReference type="ARBA" id="ARBA00004229"/>
    </source>
</evidence>
<evidence type="ECO:0000256" key="8">
    <source>
        <dbReference type="ARBA" id="ARBA00022777"/>
    </source>
</evidence>
<evidence type="ECO:0000256" key="10">
    <source>
        <dbReference type="ARBA" id="ARBA00022857"/>
    </source>
</evidence>
<evidence type="ECO:0000256" key="14">
    <source>
        <dbReference type="ARBA" id="ARBA00047925"/>
    </source>
</evidence>
<dbReference type="EC" id="2.7.1.23" evidence="3"/>
<comment type="function">
    <text evidence="15">Involved in chlorophyll synthesis and chloroplast protection against oxidative damage.</text>
</comment>